<reference evidence="2" key="1">
    <citation type="submission" date="2016-10" db="EMBL/GenBank/DDBJ databases">
        <authorList>
            <person name="Varghese N."/>
            <person name="Submissions S."/>
        </authorList>
    </citation>
    <scope>NUCLEOTIDE SEQUENCE [LARGE SCALE GENOMIC DNA]</scope>
    <source>
        <strain evidence="2">DSM 19684</strain>
    </source>
</reference>
<gene>
    <name evidence="1" type="ORF">SAMN05421825_0753</name>
</gene>
<organism evidence="1 2">
    <name type="scientific">Epilithonimonas hungarica</name>
    <dbReference type="NCBI Taxonomy" id="454006"/>
    <lineage>
        <taxon>Bacteria</taxon>
        <taxon>Pseudomonadati</taxon>
        <taxon>Bacteroidota</taxon>
        <taxon>Flavobacteriia</taxon>
        <taxon>Flavobacteriales</taxon>
        <taxon>Weeksellaceae</taxon>
        <taxon>Chryseobacterium group</taxon>
        <taxon>Epilithonimonas</taxon>
    </lineage>
</organism>
<name>A0A1G7HCN5_9FLAO</name>
<sequence length="237" mass="27616">MKKILSVTLLFISYFIFSQKIKGRIVSDSVSVNQVLVINIKSQEKTYSDFQGQFFIDADLGDEIRFLKDGYERKIITVKNQNDLLIHINKLAIEIEEVEVRKKLSGDLRQDSKLFDENKKKTTLNNDLKVYFKAPSSEELLKPKHGEFVQPVGGGISFGKIDDKWTLTDLIEWIRENFKDDYFISMGLSFSEINSFLYYSLQKFKTAHILKYGYCSDDDIGDLKLHFEEAFKKFKNK</sequence>
<evidence type="ECO:0000313" key="2">
    <source>
        <dbReference type="Proteomes" id="UP000199203"/>
    </source>
</evidence>
<keyword evidence="2" id="KW-1185">Reference proteome</keyword>
<dbReference type="SUPFAM" id="SSF49464">
    <property type="entry name" value="Carboxypeptidase regulatory domain-like"/>
    <property type="match status" value="1"/>
</dbReference>
<dbReference type="OrthoDB" id="1450858at2"/>
<protein>
    <recommendedName>
        <fullName evidence="3">CarboxypepD_reg-like domain-containing protein</fullName>
    </recommendedName>
</protein>
<evidence type="ECO:0000313" key="1">
    <source>
        <dbReference type="EMBL" id="SDE98074.1"/>
    </source>
</evidence>
<dbReference type="RefSeq" id="WP_089871454.1">
    <property type="nucleotide sequence ID" value="NZ_FNBH01000001.1"/>
</dbReference>
<dbReference type="AlphaFoldDB" id="A0A1G7HCN5"/>
<proteinExistence type="predicted"/>
<dbReference type="STRING" id="454006.SAMN05421825_0753"/>
<evidence type="ECO:0008006" key="3">
    <source>
        <dbReference type="Google" id="ProtNLM"/>
    </source>
</evidence>
<dbReference type="InterPro" id="IPR008969">
    <property type="entry name" value="CarboxyPept-like_regulatory"/>
</dbReference>
<dbReference type="EMBL" id="FNBH01000001">
    <property type="protein sequence ID" value="SDE98074.1"/>
    <property type="molecule type" value="Genomic_DNA"/>
</dbReference>
<dbReference type="Proteomes" id="UP000199203">
    <property type="component" value="Unassembled WGS sequence"/>
</dbReference>
<accession>A0A1G7HCN5</accession>